<comment type="caution">
    <text evidence="1">Lacks conserved residue(s) required for the propagation of feature annotation.</text>
</comment>
<dbReference type="InterPro" id="IPR011006">
    <property type="entry name" value="CheY-like_superfamily"/>
</dbReference>
<evidence type="ECO:0000313" key="4">
    <source>
        <dbReference type="EMBL" id="WPF87876.1"/>
    </source>
</evidence>
<sequence length="375" mass="44318">MYGNLQEIDVNSLLNFLANQKKTGLLLIEKKYDVFLTPIFYFIFIYQGYIIFAGDENSSTLTRLKQYLTPYELQNNVKFIRDEINKSNSIVEYEGLLILIKYNYLSFEQQKNIANKIIEEVIFQVMNLRQGNFIWQDNFSLQPLNFFFKLEDILPKVIEDLYQWHKLSHYFQSPLQCPIISYSDKEELINQDLSVKFNHKIDGQTSLLQLSRFANKSIINVAELIYPYCQQNLIKMINRYAVNQGEIKKKNYRKVICLSENKNWLQEVEIILEGENYICLNANNLSESLNYIFKTKVDLIIFQLETGNEEAEKLCKVVRSLMEYQTLPIVIVADNFCFQNYLKLKIYGANEYISQKIFQKQGVALIKKYVDDNYE</sequence>
<feature type="transmembrane region" description="Helical" evidence="2">
    <location>
        <begin position="32"/>
        <end position="52"/>
    </location>
</feature>
<dbReference type="Gene3D" id="3.40.50.2300">
    <property type="match status" value="1"/>
</dbReference>
<dbReference type="AlphaFoldDB" id="A0AAF0Z994"/>
<reference evidence="4" key="1">
    <citation type="submission" date="2023-11" db="EMBL/GenBank/DDBJ databases">
        <title>Genome sequence of Cyanobacterium aponinum BCRC AL20115.</title>
        <authorList>
            <person name="Chang H.-Y."/>
            <person name="Lin K.-M."/>
            <person name="Hsueh H.-T."/>
            <person name="Chu H.-A."/>
            <person name="Kuo C.-H."/>
        </authorList>
    </citation>
    <scope>NUCLEOTIDE SEQUENCE</scope>
    <source>
        <strain evidence="4">AL20115</strain>
    </source>
</reference>
<evidence type="ECO:0000256" key="1">
    <source>
        <dbReference type="PROSITE-ProRule" id="PRU00169"/>
    </source>
</evidence>
<organism evidence="4">
    <name type="scientific">Cyanobacterium aponinum AL20115</name>
    <dbReference type="NCBI Taxonomy" id="3090662"/>
    <lineage>
        <taxon>Bacteria</taxon>
        <taxon>Bacillati</taxon>
        <taxon>Cyanobacteriota</taxon>
        <taxon>Cyanophyceae</taxon>
        <taxon>Oscillatoriophycideae</taxon>
        <taxon>Chroococcales</taxon>
        <taxon>Geminocystaceae</taxon>
        <taxon>Cyanobacterium</taxon>
    </lineage>
</organism>
<evidence type="ECO:0000256" key="2">
    <source>
        <dbReference type="SAM" id="Phobius"/>
    </source>
</evidence>
<keyword evidence="2" id="KW-1133">Transmembrane helix</keyword>
<feature type="domain" description="Response regulatory" evidence="3">
    <location>
        <begin position="254"/>
        <end position="370"/>
    </location>
</feature>
<proteinExistence type="predicted"/>
<dbReference type="PROSITE" id="PS50110">
    <property type="entry name" value="RESPONSE_REGULATORY"/>
    <property type="match status" value="1"/>
</dbReference>
<dbReference type="SUPFAM" id="SSF52172">
    <property type="entry name" value="CheY-like"/>
    <property type="match status" value="1"/>
</dbReference>
<evidence type="ECO:0000259" key="3">
    <source>
        <dbReference type="PROSITE" id="PS50110"/>
    </source>
</evidence>
<dbReference type="EMBL" id="CP138348">
    <property type="protein sequence ID" value="WPF87876.1"/>
    <property type="molecule type" value="Genomic_DNA"/>
</dbReference>
<name>A0AAF0Z994_9CHRO</name>
<keyword evidence="2" id="KW-0472">Membrane</keyword>
<accession>A0AAF0Z994</accession>
<dbReference type="InterPro" id="IPR001789">
    <property type="entry name" value="Sig_transdc_resp-reg_receiver"/>
</dbReference>
<gene>
    <name evidence="4" type="ORF">SAY89_13875</name>
</gene>
<dbReference type="Pfam" id="PF14332">
    <property type="entry name" value="DUF4388"/>
    <property type="match status" value="1"/>
</dbReference>
<dbReference type="GO" id="GO:0000160">
    <property type="term" value="P:phosphorelay signal transduction system"/>
    <property type="evidence" value="ECO:0007669"/>
    <property type="project" value="InterPro"/>
</dbReference>
<keyword evidence="2" id="KW-0812">Transmembrane</keyword>
<dbReference type="RefSeq" id="WP_015220470.1">
    <property type="nucleotide sequence ID" value="NZ_CP138348.1"/>
</dbReference>
<protein>
    <submittedName>
        <fullName evidence="4">Response regulator</fullName>
    </submittedName>
</protein>
<dbReference type="InterPro" id="IPR025497">
    <property type="entry name" value="PatA-like_N"/>
</dbReference>